<dbReference type="AlphaFoldDB" id="A0A6P1ME89"/>
<dbReference type="SMART" id="SM00422">
    <property type="entry name" value="HTH_MERR"/>
    <property type="match status" value="1"/>
</dbReference>
<keyword evidence="3" id="KW-0238">DNA-binding</keyword>
<organism evidence="6 7">
    <name type="scientific">Aminipila terrae</name>
    <dbReference type="NCBI Taxonomy" id="2697030"/>
    <lineage>
        <taxon>Bacteria</taxon>
        <taxon>Bacillati</taxon>
        <taxon>Bacillota</taxon>
        <taxon>Clostridia</taxon>
        <taxon>Peptostreptococcales</taxon>
        <taxon>Anaerovoracaceae</taxon>
        <taxon>Aminipila</taxon>
    </lineage>
</organism>
<feature type="domain" description="HTH merR-type" evidence="5">
    <location>
        <begin position="1"/>
        <end position="71"/>
    </location>
</feature>
<protein>
    <submittedName>
        <fullName evidence="6">MerR family transcriptional regulator</fullName>
    </submittedName>
</protein>
<dbReference type="SUPFAM" id="SSF46955">
    <property type="entry name" value="Putative DNA-binding domain"/>
    <property type="match status" value="1"/>
</dbReference>
<reference evidence="6 7" key="1">
    <citation type="submission" date="2020-01" db="EMBL/GenBank/DDBJ databases">
        <title>Genomic analysis of Aminipila sp. CBA3637.</title>
        <authorList>
            <person name="Kim Y.B."/>
            <person name="Roh S.W."/>
        </authorList>
    </citation>
    <scope>NUCLEOTIDE SEQUENCE [LARGE SCALE GENOMIC DNA]</scope>
    <source>
        <strain evidence="6 7">CBA3637</strain>
    </source>
</reference>
<dbReference type="EMBL" id="CP047591">
    <property type="protein sequence ID" value="QHI72217.1"/>
    <property type="molecule type" value="Genomic_DNA"/>
</dbReference>
<dbReference type="Pfam" id="PF13411">
    <property type="entry name" value="MerR_1"/>
    <property type="match status" value="1"/>
</dbReference>
<name>A0A6P1ME89_9FIRM</name>
<dbReference type="InterPro" id="IPR009061">
    <property type="entry name" value="DNA-bd_dom_put_sf"/>
</dbReference>
<dbReference type="KEGG" id="amic:Ami3637_07215"/>
<evidence type="ECO:0000259" key="5">
    <source>
        <dbReference type="PROSITE" id="PS50937"/>
    </source>
</evidence>
<dbReference type="PANTHER" id="PTHR30204:SF69">
    <property type="entry name" value="MERR-FAMILY TRANSCRIPTIONAL REGULATOR"/>
    <property type="match status" value="1"/>
</dbReference>
<evidence type="ECO:0000256" key="4">
    <source>
        <dbReference type="ARBA" id="ARBA00023163"/>
    </source>
</evidence>
<evidence type="ECO:0000313" key="7">
    <source>
        <dbReference type="Proteomes" id="UP000463883"/>
    </source>
</evidence>
<sequence length="260" mass="30816">MYLTVGEISKALEISTEMIRFYVKEGIITPKKNEENNYWEYSSDDLMRLTDVLFYRDLDLSLKDIKTIMSGLELEKIGNVIQARRAELINDIQKKVKSLSMLQEWDEDYHKEINLVGKFKLGNMPAELRKEDYYDEIDHIAKYMQGSLKLDREDWMYVSLSFFYNIYEKDFKLKKYLSVNKTLKTQITNGSSDVIEEKAERCIYTEVHYSENISDMINPLIEYAEEKGYELTGEIYGRENTNYFKNGKRLALYKIYAIIK</sequence>
<dbReference type="PROSITE" id="PS50937">
    <property type="entry name" value="HTH_MERR_2"/>
    <property type="match status" value="1"/>
</dbReference>
<dbReference type="InterPro" id="IPR047057">
    <property type="entry name" value="MerR_fam"/>
</dbReference>
<keyword evidence="1" id="KW-0678">Repressor</keyword>
<evidence type="ECO:0000256" key="1">
    <source>
        <dbReference type="ARBA" id="ARBA00022491"/>
    </source>
</evidence>
<dbReference type="Gene3D" id="1.10.1660.10">
    <property type="match status" value="1"/>
</dbReference>
<dbReference type="Proteomes" id="UP000463883">
    <property type="component" value="Chromosome"/>
</dbReference>
<proteinExistence type="predicted"/>
<evidence type="ECO:0000313" key="6">
    <source>
        <dbReference type="EMBL" id="QHI72217.1"/>
    </source>
</evidence>
<accession>A0A6P1ME89</accession>
<dbReference type="InterPro" id="IPR000551">
    <property type="entry name" value="MerR-type_HTH_dom"/>
</dbReference>
<dbReference type="GO" id="GO:0003700">
    <property type="term" value="F:DNA-binding transcription factor activity"/>
    <property type="evidence" value="ECO:0007669"/>
    <property type="project" value="InterPro"/>
</dbReference>
<dbReference type="CDD" id="cd00592">
    <property type="entry name" value="HTH_MerR-like"/>
    <property type="match status" value="1"/>
</dbReference>
<dbReference type="GO" id="GO:0003677">
    <property type="term" value="F:DNA binding"/>
    <property type="evidence" value="ECO:0007669"/>
    <property type="project" value="UniProtKB-KW"/>
</dbReference>
<evidence type="ECO:0000256" key="2">
    <source>
        <dbReference type="ARBA" id="ARBA00023015"/>
    </source>
</evidence>
<keyword evidence="4" id="KW-0804">Transcription</keyword>
<dbReference type="RefSeq" id="WP_162361987.1">
    <property type="nucleotide sequence ID" value="NZ_CP047591.1"/>
</dbReference>
<gene>
    <name evidence="6" type="ORF">Ami3637_07215</name>
</gene>
<evidence type="ECO:0000256" key="3">
    <source>
        <dbReference type="ARBA" id="ARBA00023125"/>
    </source>
</evidence>
<keyword evidence="7" id="KW-1185">Reference proteome</keyword>
<dbReference type="PANTHER" id="PTHR30204">
    <property type="entry name" value="REDOX-CYCLING DRUG-SENSING TRANSCRIPTIONAL ACTIVATOR SOXR"/>
    <property type="match status" value="1"/>
</dbReference>
<keyword evidence="2" id="KW-0805">Transcription regulation</keyword>